<dbReference type="SUPFAM" id="SSF56349">
    <property type="entry name" value="DNA breaking-rejoining enzymes"/>
    <property type="match status" value="1"/>
</dbReference>
<dbReference type="EMBL" id="JARTFS010000001">
    <property type="protein sequence ID" value="MED4399901.1"/>
    <property type="molecule type" value="Genomic_DNA"/>
</dbReference>
<reference evidence="3 4" key="1">
    <citation type="submission" date="2023-03" db="EMBL/GenBank/DDBJ databases">
        <title>Bacillus Genome Sequencing.</title>
        <authorList>
            <person name="Dunlap C."/>
        </authorList>
    </citation>
    <scope>NUCLEOTIDE SEQUENCE [LARGE SCALE GENOMIC DNA]</scope>
    <source>
        <strain evidence="3 4">NRS-1717</strain>
    </source>
</reference>
<gene>
    <name evidence="3" type="ORF">P9271_00815</name>
</gene>
<dbReference type="InterPro" id="IPR013762">
    <property type="entry name" value="Integrase-like_cat_sf"/>
</dbReference>
<feature type="coiled-coil region" evidence="2">
    <location>
        <begin position="406"/>
        <end position="464"/>
    </location>
</feature>
<sequence length="632" mass="75691">MLKYDKRIFKSLFHFKSINHIEQIEENGNFPIEIHVTIRNKEIEIPAVIILNFLKKPVCSMKIGEVISDFELLYAAVDCFKNISLNKELLAIINIKQMREEMLKSSFIQRGNSRSNMELFYENVKYKINDYFYESREQVNIIVNNTDLLLSKMNDVKIILQQINDYISSLTVKEETKSLYFYCLQSFYEWLFYTNPEQFPSVTAEVINEYLQAYDASNYYKNLAIKQVLKLQKNYHKHLKMEGVHWQSPAPKVQTFYSEAILIETELKLLKNLGTHKRQIEDYNHYLRSIGHEPHSYSRLRDLMRNWIYFRLAAETMLKSRELIALNFENIDFENLRIVIEKGNKKQIVAITKQTADYLKKYKKFRNAYDDTIEEEKHYYRWMYGSVLKDKNKKEEEMALILPFLNDLERREFNEIEDTLKKINEQIVFQKKPEYEKVKEVQSLGELRRERKELNNRFARKYAEVKRKYSNKLDENMKSALFVSSHSKRVNVNTMEKILNQLDITTEVLRVTRYKQVSKLQVSEPALMKIMGYEHKGKIKELEFENTLKMIEKSRIDFFSEKKIDELIKSMIIETYCKHLISKYPAINKERLKREAKEKYSHYDFSRSALLEGVFERSYEPLEVEKEMGKKV</sequence>
<evidence type="ECO:0000313" key="3">
    <source>
        <dbReference type="EMBL" id="MED4399901.1"/>
    </source>
</evidence>
<keyword evidence="4" id="KW-1185">Reference proteome</keyword>
<dbReference type="InterPro" id="IPR011010">
    <property type="entry name" value="DNA_brk_join_enz"/>
</dbReference>
<evidence type="ECO:0000256" key="2">
    <source>
        <dbReference type="SAM" id="Coils"/>
    </source>
</evidence>
<protein>
    <submittedName>
        <fullName evidence="3">Uncharacterized protein</fullName>
    </submittedName>
</protein>
<dbReference type="Proteomes" id="UP001342826">
    <property type="component" value="Unassembled WGS sequence"/>
</dbReference>
<evidence type="ECO:0000313" key="4">
    <source>
        <dbReference type="Proteomes" id="UP001342826"/>
    </source>
</evidence>
<organism evidence="3 4">
    <name type="scientific">Metabacillus fastidiosus</name>
    <dbReference type="NCBI Taxonomy" id="1458"/>
    <lineage>
        <taxon>Bacteria</taxon>
        <taxon>Bacillati</taxon>
        <taxon>Bacillota</taxon>
        <taxon>Bacilli</taxon>
        <taxon>Bacillales</taxon>
        <taxon>Bacillaceae</taxon>
        <taxon>Metabacillus</taxon>
    </lineage>
</organism>
<proteinExistence type="predicted"/>
<dbReference type="RefSeq" id="WP_328014613.1">
    <property type="nucleotide sequence ID" value="NZ_JARTFS010000001.1"/>
</dbReference>
<accession>A0ABU6NSD0</accession>
<dbReference type="Gene3D" id="1.10.443.10">
    <property type="entry name" value="Intergrase catalytic core"/>
    <property type="match status" value="1"/>
</dbReference>
<name>A0ABU6NSD0_9BACI</name>
<keyword evidence="1" id="KW-0233">DNA recombination</keyword>
<keyword evidence="2" id="KW-0175">Coiled coil</keyword>
<comment type="caution">
    <text evidence="3">The sequence shown here is derived from an EMBL/GenBank/DDBJ whole genome shotgun (WGS) entry which is preliminary data.</text>
</comment>
<evidence type="ECO:0000256" key="1">
    <source>
        <dbReference type="ARBA" id="ARBA00023172"/>
    </source>
</evidence>